<dbReference type="Gene3D" id="1.20.120.330">
    <property type="entry name" value="Nucleotidyltransferases domain 2"/>
    <property type="match status" value="1"/>
</dbReference>
<accession>A0ABU9D611</accession>
<dbReference type="Pfam" id="PF05168">
    <property type="entry name" value="HEPN"/>
    <property type="match status" value="1"/>
</dbReference>
<protein>
    <submittedName>
        <fullName evidence="2">HEPN domain-containing protein</fullName>
    </submittedName>
</protein>
<dbReference type="Proteomes" id="UP001446205">
    <property type="component" value="Unassembled WGS sequence"/>
</dbReference>
<evidence type="ECO:0000313" key="2">
    <source>
        <dbReference type="EMBL" id="MEK8088984.1"/>
    </source>
</evidence>
<dbReference type="SUPFAM" id="SSF81593">
    <property type="entry name" value="Nucleotidyltransferase substrate binding subunit/domain"/>
    <property type="match status" value="1"/>
</dbReference>
<evidence type="ECO:0000259" key="1">
    <source>
        <dbReference type="SMART" id="SM00748"/>
    </source>
</evidence>
<proteinExistence type="predicted"/>
<reference evidence="2 3" key="1">
    <citation type="submission" date="2024-04" db="EMBL/GenBank/DDBJ databases">
        <authorList>
            <person name="Abashina T."/>
            <person name="Shaikin A."/>
        </authorList>
    </citation>
    <scope>NUCLEOTIDE SEQUENCE [LARGE SCALE GENOMIC DNA]</scope>
    <source>
        <strain evidence="2 3">AAFK</strain>
    </source>
</reference>
<feature type="domain" description="HEPN" evidence="1">
    <location>
        <begin position="13"/>
        <end position="121"/>
    </location>
</feature>
<comment type="caution">
    <text evidence="2">The sequence shown here is derived from an EMBL/GenBank/DDBJ whole genome shotgun (WGS) entry which is preliminary data.</text>
</comment>
<name>A0ABU9D611_9PROT</name>
<dbReference type="SMART" id="SM00748">
    <property type="entry name" value="HEPN"/>
    <property type="match status" value="1"/>
</dbReference>
<organism evidence="2 3">
    <name type="scientific">Thermithiobacillus plumbiphilus</name>
    <dbReference type="NCBI Taxonomy" id="1729899"/>
    <lineage>
        <taxon>Bacteria</taxon>
        <taxon>Pseudomonadati</taxon>
        <taxon>Pseudomonadota</taxon>
        <taxon>Acidithiobacillia</taxon>
        <taxon>Acidithiobacillales</taxon>
        <taxon>Thermithiobacillaceae</taxon>
        <taxon>Thermithiobacillus</taxon>
    </lineage>
</organism>
<sequence>MDEAKHREIGQWLVKAQHDLGSARCLMTGEAPYLDTAAYHCQQTAEKALKAFLALHDIPFPKTHDLVLLSDFCQAKDPTFQSLAEFAEVLTPYATLFRYPGECMMPVVSDAHEALHAAGQVLDFVMEKMPPEIRVNLRMP</sequence>
<dbReference type="RefSeq" id="WP_341370050.1">
    <property type="nucleotide sequence ID" value="NZ_JBBPCO010000003.1"/>
</dbReference>
<dbReference type="InterPro" id="IPR007842">
    <property type="entry name" value="HEPN_dom"/>
</dbReference>
<evidence type="ECO:0000313" key="3">
    <source>
        <dbReference type="Proteomes" id="UP001446205"/>
    </source>
</evidence>
<dbReference type="EMBL" id="JBBPCO010000003">
    <property type="protein sequence ID" value="MEK8088984.1"/>
    <property type="molecule type" value="Genomic_DNA"/>
</dbReference>
<gene>
    <name evidence="2" type="ORF">WOB96_04320</name>
</gene>
<keyword evidence="3" id="KW-1185">Reference proteome</keyword>